<dbReference type="PANTHER" id="PTHR33744:SF15">
    <property type="entry name" value="CARBOHYDRATE DIACID REGULATOR"/>
    <property type="match status" value="1"/>
</dbReference>
<dbReference type="InterPro" id="IPR041522">
    <property type="entry name" value="CdaR_GGDEF"/>
</dbReference>
<gene>
    <name evidence="4" type="ORF">DFJ75_3371</name>
</gene>
<comment type="caution">
    <text evidence="4">The sequence shown here is derived from an EMBL/GenBank/DDBJ whole genome shotgun (WGS) entry which is preliminary data.</text>
</comment>
<dbReference type="InterPro" id="IPR025736">
    <property type="entry name" value="PucR_C-HTH_dom"/>
</dbReference>
<sequence>MPNGRATPAGLAGLTGVQMATSPAGIDTSITSVIDLADTRDHLTLDQAVVTVEWKPTRPSGPLPDLLPILDPVLVKKPVAVLVSPIRPVNPPRQLVARAERAGVCLLWNSALVPHADLVVSFERQLQQSGEVRSETGPRAASVPDDILGAADDLDKLLDRLGRFLGADLHLSDVAGPADPDVTSVRLSAASVGGPVLEVRRDNALTPDELLILTTLAPVFRLHARLADTATDEAAAEIARNLKHILGDDLVQREMSLRKSRRLSLFPRHRVVCLGIEPFGISVDLNGLQQLRTAMTPVALRFDPDSITIVNSGTVVVMIRATVDFDALARALYRSVQVPLAVGASDEVDDPRSYPSSFRQAGRAVAVGRRVGAINRVTRYRDLGVLGLLYQLPEHARRSFVAETLGSVAGPTPDGLDQRRILRVLRSTDCNITESARELYIHPNTLRSRIARIEQITGPFMNEPERRLTIFTALSMFSLDNNVEGE</sequence>
<proteinExistence type="inferred from homology"/>
<feature type="domain" description="CdaR GGDEF-like" evidence="3">
    <location>
        <begin position="258"/>
        <end position="366"/>
    </location>
</feature>
<dbReference type="RefSeq" id="WP_245969092.1">
    <property type="nucleotide sequence ID" value="NZ_CBCRXS010000008.1"/>
</dbReference>
<dbReference type="SUPFAM" id="SSF46689">
    <property type="entry name" value="Homeodomain-like"/>
    <property type="match status" value="1"/>
</dbReference>
<dbReference type="InterPro" id="IPR042070">
    <property type="entry name" value="PucR_C-HTH_sf"/>
</dbReference>
<organism evidence="4 5">
    <name type="scientific">Williamsia marianensis</name>
    <dbReference type="NCBI Taxonomy" id="85044"/>
    <lineage>
        <taxon>Bacteria</taxon>
        <taxon>Bacillati</taxon>
        <taxon>Actinomycetota</taxon>
        <taxon>Actinomycetes</taxon>
        <taxon>Mycobacteriales</taxon>
        <taxon>Nocardiaceae</taxon>
        <taxon>Williamsia</taxon>
    </lineage>
</organism>
<dbReference type="Pfam" id="PF13556">
    <property type="entry name" value="HTH_30"/>
    <property type="match status" value="1"/>
</dbReference>
<evidence type="ECO:0000259" key="2">
    <source>
        <dbReference type="Pfam" id="PF13556"/>
    </source>
</evidence>
<evidence type="ECO:0000313" key="4">
    <source>
        <dbReference type="EMBL" id="RKR96520.1"/>
    </source>
</evidence>
<dbReference type="Gene3D" id="1.10.10.2840">
    <property type="entry name" value="PucR C-terminal helix-turn-helix domain"/>
    <property type="match status" value="1"/>
</dbReference>
<evidence type="ECO:0000313" key="5">
    <source>
        <dbReference type="Proteomes" id="UP000274762"/>
    </source>
</evidence>
<dbReference type="EMBL" id="RBKV01000001">
    <property type="protein sequence ID" value="RKR96520.1"/>
    <property type="molecule type" value="Genomic_DNA"/>
</dbReference>
<name>A0A495K5E7_WILMA</name>
<evidence type="ECO:0000259" key="3">
    <source>
        <dbReference type="Pfam" id="PF17853"/>
    </source>
</evidence>
<dbReference type="AlphaFoldDB" id="A0A495K5E7"/>
<dbReference type="Proteomes" id="UP000274762">
    <property type="component" value="Unassembled WGS sequence"/>
</dbReference>
<evidence type="ECO:0000256" key="1">
    <source>
        <dbReference type="ARBA" id="ARBA00006754"/>
    </source>
</evidence>
<accession>A0A495K5E7</accession>
<dbReference type="PANTHER" id="PTHR33744">
    <property type="entry name" value="CARBOHYDRATE DIACID REGULATOR"/>
    <property type="match status" value="1"/>
</dbReference>
<comment type="similarity">
    <text evidence="1">Belongs to the CdaR family.</text>
</comment>
<dbReference type="InterPro" id="IPR009057">
    <property type="entry name" value="Homeodomain-like_sf"/>
</dbReference>
<reference evidence="4 5" key="1">
    <citation type="submission" date="2018-10" db="EMBL/GenBank/DDBJ databases">
        <title>Sequencing the genomes of 1000 actinobacteria strains.</title>
        <authorList>
            <person name="Klenk H.-P."/>
        </authorList>
    </citation>
    <scope>NUCLEOTIDE SEQUENCE [LARGE SCALE GENOMIC DNA]</scope>
    <source>
        <strain evidence="4 5">DSM 44343</strain>
    </source>
</reference>
<dbReference type="InterPro" id="IPR051448">
    <property type="entry name" value="CdaR-like_regulators"/>
</dbReference>
<feature type="domain" description="PucR C-terminal helix-turn-helix" evidence="2">
    <location>
        <begin position="420"/>
        <end position="474"/>
    </location>
</feature>
<dbReference type="Pfam" id="PF17853">
    <property type="entry name" value="GGDEF_2"/>
    <property type="match status" value="1"/>
</dbReference>
<protein>
    <submittedName>
        <fullName evidence="4">PucR-like helix-turn-helix protein</fullName>
    </submittedName>
</protein>